<evidence type="ECO:0000313" key="6">
    <source>
        <dbReference type="EMBL" id="GFS05825.1"/>
    </source>
</evidence>
<dbReference type="GO" id="GO:0005634">
    <property type="term" value="C:nucleus"/>
    <property type="evidence" value="ECO:0007669"/>
    <property type="project" value="TreeGrafter"/>
</dbReference>
<proteinExistence type="inferred from homology"/>
<organism evidence="6 7">
    <name type="scientific">Elysia marginata</name>
    <dbReference type="NCBI Taxonomy" id="1093978"/>
    <lineage>
        <taxon>Eukaryota</taxon>
        <taxon>Metazoa</taxon>
        <taxon>Spiralia</taxon>
        <taxon>Lophotrochozoa</taxon>
        <taxon>Mollusca</taxon>
        <taxon>Gastropoda</taxon>
        <taxon>Heterobranchia</taxon>
        <taxon>Euthyneura</taxon>
        <taxon>Panpulmonata</taxon>
        <taxon>Sacoglossa</taxon>
        <taxon>Placobranchoidea</taxon>
        <taxon>Plakobranchidae</taxon>
        <taxon>Elysia</taxon>
    </lineage>
</organism>
<dbReference type="InterPro" id="IPR056578">
    <property type="entry name" value="UBA_N4BP1_C"/>
</dbReference>
<dbReference type="GO" id="GO:0003729">
    <property type="term" value="F:mRNA binding"/>
    <property type="evidence" value="ECO:0007669"/>
    <property type="project" value="TreeGrafter"/>
</dbReference>
<feature type="compositionally biased region" description="Polar residues" evidence="2">
    <location>
        <begin position="204"/>
        <end position="225"/>
    </location>
</feature>
<sequence length="664" mass="74513">MECFTNSLNFVINEDHDLVIQNHKAHIKYLFGVTVNLENAQQNKRWIKINGREDQLSKAKEYILALANPEIISTVDHVWGSPHFTEERKSDIERKSSAVLTRQDTKSKGVQIQGSAFSVTVARSLIEEALSGNASGVSSKEPVLVFEEDKEDFSVTDSRLFGNSRADPKSYVVAEPQVDKLNKIFKDRLGSTLMSSASKDKESNNLSFPNASTSQPRNAGSTLSPHSREQQAYLRSMALDLKYDKDIVEEALLMFDMNDVVPPANFIYVVEERSRNKAKKSKQQLLAGSNYTTDIDASVICLDSSDEETEVMRPFGLVNQHTRQSGLNDTIVLSSDEEQENEKPNIMKSSLKKVPDSEMYKAQSNHLTGPHVAQGTPTETSFQQSEEMLLRQEYLNGLMTATPKGPKTGPRYIVIDGSNVAMSHGNNVRFSAHGIEICIKHFLSKGHNSITAFVPEWRRYTNQISSADRAILEKLNKAGFVKFTPARRVGNRTIASYDDRFILNLAVEEEGVIVSNDQYRDLQDERASYKDVVTNRLLQFTFVGNHFMPPDDPMGRFGPSLDQFLNHTKQPRRTGMGAIAASTAPPRDCHDGTAPPSSADENQEAVRRLPLRTKSETEKLFLELMKIFPKAHQLSCIRKVLENHKRETDLNRLSVYCINAMSSS</sequence>
<dbReference type="Pfam" id="PF11977">
    <property type="entry name" value="RNase_Zc3h12a"/>
    <property type="match status" value="1"/>
</dbReference>
<keyword evidence="7" id="KW-1185">Reference proteome</keyword>
<dbReference type="GO" id="GO:0036464">
    <property type="term" value="C:cytoplasmic ribonucleoprotein granule"/>
    <property type="evidence" value="ECO:0007669"/>
    <property type="project" value="TreeGrafter"/>
</dbReference>
<dbReference type="CDD" id="cd18719">
    <property type="entry name" value="PIN_Zc3h12a-N4BP1-like"/>
    <property type="match status" value="1"/>
</dbReference>
<feature type="region of interest" description="Disordered" evidence="2">
    <location>
        <begin position="196"/>
        <end position="228"/>
    </location>
</feature>
<dbReference type="Pfam" id="PF23054">
    <property type="entry name" value="UBA_N4BP1_C"/>
    <property type="match status" value="1"/>
</dbReference>
<feature type="domain" description="N4BP1 C-terminal UBA" evidence="5">
    <location>
        <begin position="612"/>
        <end position="659"/>
    </location>
</feature>
<dbReference type="GO" id="GO:0004521">
    <property type="term" value="F:RNA endonuclease activity"/>
    <property type="evidence" value="ECO:0007669"/>
    <property type="project" value="TreeGrafter"/>
</dbReference>
<evidence type="ECO:0000259" key="3">
    <source>
        <dbReference type="Pfam" id="PF11977"/>
    </source>
</evidence>
<name>A0AAV4I7D0_9GAST</name>
<dbReference type="EMBL" id="BMAT01009406">
    <property type="protein sequence ID" value="GFS05825.1"/>
    <property type="molecule type" value="Genomic_DNA"/>
</dbReference>
<comment type="similarity">
    <text evidence="1">Belongs to the N4BP1 family.</text>
</comment>
<gene>
    <name evidence="6" type="ORF">ElyMa_004691600</name>
</gene>
<dbReference type="Gene3D" id="3.40.50.11980">
    <property type="match status" value="1"/>
</dbReference>
<dbReference type="FunFam" id="3.40.50.11980:FF:000001">
    <property type="entry name" value="ZC3H12A isoform 1"/>
    <property type="match status" value="1"/>
</dbReference>
<dbReference type="PANTHER" id="PTHR12876">
    <property type="entry name" value="N4BP1-RELATED"/>
    <property type="match status" value="1"/>
</dbReference>
<comment type="caution">
    <text evidence="6">The sequence shown here is derived from an EMBL/GenBank/DDBJ whole genome shotgun (WGS) entry which is preliminary data.</text>
</comment>
<reference evidence="6 7" key="1">
    <citation type="journal article" date="2021" name="Elife">
        <title>Chloroplast acquisition without the gene transfer in kleptoplastic sea slugs, Plakobranchus ocellatus.</title>
        <authorList>
            <person name="Maeda T."/>
            <person name="Takahashi S."/>
            <person name="Yoshida T."/>
            <person name="Shimamura S."/>
            <person name="Takaki Y."/>
            <person name="Nagai Y."/>
            <person name="Toyoda A."/>
            <person name="Suzuki Y."/>
            <person name="Arimoto A."/>
            <person name="Ishii H."/>
            <person name="Satoh N."/>
            <person name="Nishiyama T."/>
            <person name="Hasebe M."/>
            <person name="Maruyama T."/>
            <person name="Minagawa J."/>
            <person name="Obokata J."/>
            <person name="Shigenobu S."/>
        </authorList>
    </citation>
    <scope>NUCLEOTIDE SEQUENCE [LARGE SCALE GENOMIC DNA]</scope>
</reference>
<dbReference type="Pfam" id="PF23050">
    <property type="entry name" value="KH_N4BP1_1st"/>
    <property type="match status" value="1"/>
</dbReference>
<dbReference type="InterPro" id="IPR021869">
    <property type="entry name" value="RNase_Zc3h12_NYN"/>
</dbReference>
<evidence type="ECO:0000256" key="1">
    <source>
        <dbReference type="ARBA" id="ARBA00038274"/>
    </source>
</evidence>
<feature type="domain" description="RNase NYN" evidence="3">
    <location>
        <begin position="411"/>
        <end position="563"/>
    </location>
</feature>
<evidence type="ECO:0000313" key="7">
    <source>
        <dbReference type="Proteomes" id="UP000762676"/>
    </source>
</evidence>
<dbReference type="InterPro" id="IPR051101">
    <property type="entry name" value="ZC3H12/N4BP1_RNase_Reg"/>
</dbReference>
<evidence type="ECO:0000259" key="4">
    <source>
        <dbReference type="Pfam" id="PF23050"/>
    </source>
</evidence>
<dbReference type="AlphaFoldDB" id="A0AAV4I7D0"/>
<dbReference type="InterPro" id="IPR056629">
    <property type="entry name" value="KH_N4BP1_1st"/>
</dbReference>
<accession>A0AAV4I7D0</accession>
<protein>
    <submittedName>
        <fullName evidence="6">NEDD4-binding protein 1</fullName>
    </submittedName>
</protein>
<evidence type="ECO:0000256" key="2">
    <source>
        <dbReference type="SAM" id="MobiDB-lite"/>
    </source>
</evidence>
<feature type="domain" description="N4BP1 first type I KH-domain" evidence="4">
    <location>
        <begin position="9"/>
        <end position="67"/>
    </location>
</feature>
<feature type="region of interest" description="Disordered" evidence="2">
    <location>
        <begin position="580"/>
        <end position="610"/>
    </location>
</feature>
<evidence type="ECO:0000259" key="5">
    <source>
        <dbReference type="Pfam" id="PF23054"/>
    </source>
</evidence>
<dbReference type="CDD" id="cd09032">
    <property type="entry name" value="KH-I_N4BP1_like_rpt1"/>
    <property type="match status" value="1"/>
</dbReference>
<dbReference type="Proteomes" id="UP000762676">
    <property type="component" value="Unassembled WGS sequence"/>
</dbReference>
<dbReference type="PANTHER" id="PTHR12876:SF35">
    <property type="entry name" value="LD08718P-RELATED"/>
    <property type="match status" value="1"/>
</dbReference>